<dbReference type="SUPFAM" id="SSF52540">
    <property type="entry name" value="P-loop containing nucleoside triphosphate hydrolases"/>
    <property type="match status" value="1"/>
</dbReference>
<comment type="caution">
    <text evidence="5">The sequence shown here is derived from an EMBL/GenBank/DDBJ whole genome shotgun (WGS) entry which is preliminary data.</text>
</comment>
<keyword evidence="2" id="KW-0378">Hydrolase</keyword>
<keyword evidence="5" id="KW-0347">Helicase</keyword>
<evidence type="ECO:0000313" key="5">
    <source>
        <dbReference type="EMBL" id="MBT4870713.1"/>
    </source>
</evidence>
<evidence type="ECO:0000256" key="3">
    <source>
        <dbReference type="ARBA" id="ARBA00022840"/>
    </source>
</evidence>
<evidence type="ECO:0000313" key="6">
    <source>
        <dbReference type="Proteomes" id="UP000722459"/>
    </source>
</evidence>
<dbReference type="InterPro" id="IPR010614">
    <property type="entry name" value="RAD3-like_helicase_DEAD"/>
</dbReference>
<dbReference type="AlphaFoldDB" id="A0A8T5GFC0"/>
<dbReference type="Gene3D" id="1.10.30.20">
    <property type="entry name" value="Bacterial XPD DNA helicase, FeS cluster domain"/>
    <property type="match status" value="1"/>
</dbReference>
<dbReference type="InterPro" id="IPR027417">
    <property type="entry name" value="P-loop_NTPase"/>
</dbReference>
<dbReference type="GO" id="GO:0016818">
    <property type="term" value="F:hydrolase activity, acting on acid anhydrides, in phosphorus-containing anhydrides"/>
    <property type="evidence" value="ECO:0007669"/>
    <property type="project" value="InterPro"/>
</dbReference>
<dbReference type="GO" id="GO:0051539">
    <property type="term" value="F:4 iron, 4 sulfur cluster binding"/>
    <property type="evidence" value="ECO:0007669"/>
    <property type="project" value="UniProtKB-KW"/>
</dbReference>
<dbReference type="Gene3D" id="1.10.275.40">
    <property type="match status" value="1"/>
</dbReference>
<name>A0A8T5GFC0_9ARCH</name>
<evidence type="ECO:0000256" key="1">
    <source>
        <dbReference type="ARBA" id="ARBA00022741"/>
    </source>
</evidence>
<feature type="non-terminal residue" evidence="5">
    <location>
        <position position="475"/>
    </location>
</feature>
<gene>
    <name evidence="5" type="ORF">HON47_04010</name>
</gene>
<dbReference type="GO" id="GO:0003677">
    <property type="term" value="F:DNA binding"/>
    <property type="evidence" value="ECO:0007669"/>
    <property type="project" value="UniProtKB-KW"/>
</dbReference>
<sequence length="475" mass="53732">MKVYFPYEAVRAEQKKLISDVAEAITDKKVLFAHAPTGLGKTVSSLAPAIAHALEQKKKIFFITPKISQHEIVLETVKLMNEKFGLNVKAVDLVGRRSMCIDPMLSSINYSSGFYEACMKKKKNKQCKFFTNAKGYTPKQKNAARKRKIHLLKEFNKSHEEIKEICFLQEMCPYEITLELTRKADVIIGDYFHLFNDEIREGIIAQAGFGLGDVIAIIDEAHNLSNRLIDMLACSIDIRELEKAEKEAKNTASFDAEFAIKDISKEVESLGTKLSLQRSSAVIPDEELDMLKKIGRDSLEKISIAASKFMKKYDTQGSFLLKVEYFINRLIKEKEHTLHVIERKHSLGISINPLDAAEISQNILHKLNSAVLMSGTLLPLAMHADILGVQKPMLKEYLSPFPKENRLNLFVDKTTTKFTDRSAQQYKNIASEINSVVSKVPGNTIVFFPSFELLESIAPNLNVGRKLLKQEREMK</sequence>
<dbReference type="EMBL" id="JABJNZ010000053">
    <property type="protein sequence ID" value="MBT4870713.1"/>
    <property type="molecule type" value="Genomic_DNA"/>
</dbReference>
<dbReference type="GO" id="GO:0005524">
    <property type="term" value="F:ATP binding"/>
    <property type="evidence" value="ECO:0007669"/>
    <property type="project" value="UniProtKB-KW"/>
</dbReference>
<organism evidence="5 6">
    <name type="scientific">Candidatus Iainarchaeum sp</name>
    <dbReference type="NCBI Taxonomy" id="3101447"/>
    <lineage>
        <taxon>Archaea</taxon>
        <taxon>Candidatus Iainarchaeota</taxon>
        <taxon>Candidatus Iainarchaeia</taxon>
        <taxon>Candidatus Iainarchaeales</taxon>
        <taxon>Candidatus Iainarchaeaceae</taxon>
        <taxon>Candidatus Iainarchaeum</taxon>
    </lineage>
</organism>
<dbReference type="Pfam" id="PF06733">
    <property type="entry name" value="DEAD_2"/>
    <property type="match status" value="1"/>
</dbReference>
<dbReference type="GO" id="GO:0006281">
    <property type="term" value="P:DNA repair"/>
    <property type="evidence" value="ECO:0007669"/>
    <property type="project" value="UniProtKB-KW"/>
</dbReference>
<evidence type="ECO:0000259" key="4">
    <source>
        <dbReference type="PROSITE" id="PS51193"/>
    </source>
</evidence>
<feature type="domain" description="Helicase ATP-binding" evidence="4">
    <location>
        <begin position="1"/>
        <end position="274"/>
    </location>
</feature>
<keyword evidence="3" id="KW-0067">ATP-binding</keyword>
<protein>
    <submittedName>
        <fullName evidence="5">DEAD/DEAH box helicase family protein</fullName>
    </submittedName>
</protein>
<dbReference type="InterPro" id="IPR014013">
    <property type="entry name" value="Helic_SF1/SF2_ATP-bd_DinG/Rad3"/>
</dbReference>
<reference evidence="5" key="1">
    <citation type="journal article" date="2021" name="ISME J.">
        <title>Mercury methylation by metabolically versatile and cosmopolitan marine bacteria.</title>
        <authorList>
            <person name="Lin H."/>
            <person name="Ascher D.B."/>
            <person name="Myung Y."/>
            <person name="Lamborg C.H."/>
            <person name="Hallam S.J."/>
            <person name="Gionfriddo C.M."/>
            <person name="Holt K.E."/>
            <person name="Moreau J.W."/>
        </authorList>
    </citation>
    <scope>NUCLEOTIDE SEQUENCE</scope>
    <source>
        <strain evidence="5">SI075_bin30</strain>
    </source>
</reference>
<dbReference type="SMART" id="SM00487">
    <property type="entry name" value="DEXDc"/>
    <property type="match status" value="1"/>
</dbReference>
<accession>A0A8T5GFC0</accession>
<dbReference type="InterPro" id="IPR006554">
    <property type="entry name" value="Helicase-like_DEXD_c2"/>
</dbReference>
<dbReference type="PROSITE" id="PS51193">
    <property type="entry name" value="HELICASE_ATP_BIND_2"/>
    <property type="match status" value="1"/>
</dbReference>
<dbReference type="GO" id="GO:0043139">
    <property type="term" value="F:5'-3' DNA helicase activity"/>
    <property type="evidence" value="ECO:0007669"/>
    <property type="project" value="UniProtKB-EC"/>
</dbReference>
<dbReference type="PANTHER" id="PTHR11472">
    <property type="entry name" value="DNA REPAIR DEAD HELICASE RAD3/XP-D SUBFAMILY MEMBER"/>
    <property type="match status" value="1"/>
</dbReference>
<dbReference type="Proteomes" id="UP000722459">
    <property type="component" value="Unassembled WGS sequence"/>
</dbReference>
<dbReference type="InterPro" id="IPR042493">
    <property type="entry name" value="XPD_DNA_FeS"/>
</dbReference>
<evidence type="ECO:0000256" key="2">
    <source>
        <dbReference type="ARBA" id="ARBA00022801"/>
    </source>
</evidence>
<dbReference type="Gene3D" id="3.40.50.300">
    <property type="entry name" value="P-loop containing nucleotide triphosphate hydrolases"/>
    <property type="match status" value="2"/>
</dbReference>
<dbReference type="PANTHER" id="PTHR11472:SF34">
    <property type="entry name" value="REGULATOR OF TELOMERE ELONGATION HELICASE 1"/>
    <property type="match status" value="1"/>
</dbReference>
<keyword evidence="1" id="KW-0547">Nucleotide-binding</keyword>
<dbReference type="InterPro" id="IPR014001">
    <property type="entry name" value="Helicase_ATP-bd"/>
</dbReference>
<dbReference type="SMART" id="SM00488">
    <property type="entry name" value="DEXDc2"/>
    <property type="match status" value="1"/>
</dbReference>
<dbReference type="InterPro" id="IPR045028">
    <property type="entry name" value="DinG/Rad3-like"/>
</dbReference>
<proteinExistence type="predicted"/>